<name>A0A2P2PMB4_RHIMU</name>
<dbReference type="AlphaFoldDB" id="A0A2P2PMB4"/>
<evidence type="ECO:0000313" key="2">
    <source>
        <dbReference type="EMBL" id="MBX55882.1"/>
    </source>
</evidence>
<organism evidence="2">
    <name type="scientific">Rhizophora mucronata</name>
    <name type="common">Asiatic mangrove</name>
    <dbReference type="NCBI Taxonomy" id="61149"/>
    <lineage>
        <taxon>Eukaryota</taxon>
        <taxon>Viridiplantae</taxon>
        <taxon>Streptophyta</taxon>
        <taxon>Embryophyta</taxon>
        <taxon>Tracheophyta</taxon>
        <taxon>Spermatophyta</taxon>
        <taxon>Magnoliopsida</taxon>
        <taxon>eudicotyledons</taxon>
        <taxon>Gunneridae</taxon>
        <taxon>Pentapetalae</taxon>
        <taxon>rosids</taxon>
        <taxon>fabids</taxon>
        <taxon>Malpighiales</taxon>
        <taxon>Rhizophoraceae</taxon>
        <taxon>Rhizophora</taxon>
    </lineage>
</organism>
<protein>
    <submittedName>
        <fullName evidence="2">Uncharacterized protein</fullName>
    </submittedName>
</protein>
<feature type="region of interest" description="Disordered" evidence="1">
    <location>
        <begin position="1"/>
        <end position="21"/>
    </location>
</feature>
<reference evidence="2" key="1">
    <citation type="submission" date="2018-02" db="EMBL/GenBank/DDBJ databases">
        <title>Rhizophora mucronata_Transcriptome.</title>
        <authorList>
            <person name="Meera S.P."/>
            <person name="Sreeshan A."/>
            <person name="Augustine A."/>
        </authorList>
    </citation>
    <scope>NUCLEOTIDE SEQUENCE</scope>
    <source>
        <tissue evidence="2">Leaf</tissue>
    </source>
</reference>
<dbReference type="EMBL" id="GGEC01075398">
    <property type="protein sequence ID" value="MBX55882.1"/>
    <property type="molecule type" value="Transcribed_RNA"/>
</dbReference>
<evidence type="ECO:0000256" key="1">
    <source>
        <dbReference type="SAM" id="MobiDB-lite"/>
    </source>
</evidence>
<accession>A0A2P2PMB4</accession>
<proteinExistence type="predicted"/>
<sequence length="65" mass="7508">MVNPPSLTPARPEKRLKKKSQFSQKHFKTLVKIHINFEKIFTGKINLSGDGCHHSYVEAFDQEPK</sequence>